<protein>
    <recommendedName>
        <fullName evidence="4">Bacterial OB-fold domain-containing protein</fullName>
    </recommendedName>
</protein>
<reference evidence="2 3" key="1">
    <citation type="submission" date="2020-02" db="EMBL/GenBank/DDBJ databases">
        <authorList>
            <person name="Zheng R.K."/>
            <person name="Sun C.M."/>
        </authorList>
    </citation>
    <scope>NUCLEOTIDE SEQUENCE [LARGE SCALE GENOMIC DNA]</scope>
    <source>
        <strain evidence="3">rifampicinis</strain>
    </source>
</reference>
<organism evidence="2 3">
    <name type="scientific">Phototrophicus methaneseepsis</name>
    <dbReference type="NCBI Taxonomy" id="2710758"/>
    <lineage>
        <taxon>Bacteria</taxon>
        <taxon>Bacillati</taxon>
        <taxon>Chloroflexota</taxon>
        <taxon>Candidatus Thermofontia</taxon>
        <taxon>Phototrophicales</taxon>
        <taxon>Phototrophicaceae</taxon>
        <taxon>Phototrophicus</taxon>
    </lineage>
</organism>
<proteinExistence type="predicted"/>
<keyword evidence="1" id="KW-0732">Signal</keyword>
<evidence type="ECO:0000313" key="3">
    <source>
        <dbReference type="Proteomes" id="UP000594468"/>
    </source>
</evidence>
<feature type="chain" id="PRO_5032344954" description="Bacterial OB-fold domain-containing protein" evidence="1">
    <location>
        <begin position="26"/>
        <end position="296"/>
    </location>
</feature>
<evidence type="ECO:0008006" key="4">
    <source>
        <dbReference type="Google" id="ProtNLM"/>
    </source>
</evidence>
<accession>A0A7S8IEG3</accession>
<dbReference type="EMBL" id="CP062983">
    <property type="protein sequence ID" value="QPC81793.1"/>
    <property type="molecule type" value="Genomic_DNA"/>
</dbReference>
<sequence length="296" mass="31326">MLSRIRIFMVAVLAFSMVGVVAVQAQDEVEGPTLESVTGTEDYYGQNVTLEGQVREFLGSRIFVLSEGAALDDDAVLVINMGSEEIDLSVVKGTRVSLSGTVQPSLNYITDNELTAPVYTPADDVDMGTDVDMEPTADMAMEMTATPEGDMAVEPTAEGDMAVEPTTEGDMAVEPTAEGDMAVEPTAEGDMAVEPTTEGDMAVEPTAEGDMAVEPTAEGDMAVEPTTEGEMDVTATPVPETDTDMGEDMGETDGMMSVPDAVNFYYAGNLPDDYDSYTVLIIDSASVITIIPEETE</sequence>
<keyword evidence="3" id="KW-1185">Reference proteome</keyword>
<dbReference type="KEGG" id="pmet:G4Y79_19180"/>
<evidence type="ECO:0000256" key="1">
    <source>
        <dbReference type="SAM" id="SignalP"/>
    </source>
</evidence>
<gene>
    <name evidence="2" type="ORF">G4Y79_19180</name>
</gene>
<evidence type="ECO:0000313" key="2">
    <source>
        <dbReference type="EMBL" id="QPC81793.1"/>
    </source>
</evidence>
<dbReference type="Proteomes" id="UP000594468">
    <property type="component" value="Chromosome"/>
</dbReference>
<dbReference type="RefSeq" id="WP_195169864.1">
    <property type="nucleotide sequence ID" value="NZ_CP062983.1"/>
</dbReference>
<dbReference type="AlphaFoldDB" id="A0A7S8IEG3"/>
<feature type="signal peptide" evidence="1">
    <location>
        <begin position="1"/>
        <end position="25"/>
    </location>
</feature>
<name>A0A7S8IEG3_9CHLR</name>